<dbReference type="Gene3D" id="1.10.150.130">
    <property type="match status" value="1"/>
</dbReference>
<accession>A0A1N7MRY9</accession>
<dbReference type="GO" id="GO:0015074">
    <property type="term" value="P:DNA integration"/>
    <property type="evidence" value="ECO:0007669"/>
    <property type="project" value="UniProtKB-KW"/>
</dbReference>
<evidence type="ECO:0000313" key="7">
    <source>
        <dbReference type="Proteomes" id="UP000186684"/>
    </source>
</evidence>
<dbReference type="Proteomes" id="UP000186684">
    <property type="component" value="Unassembled WGS sequence"/>
</dbReference>
<evidence type="ECO:0000256" key="1">
    <source>
        <dbReference type="ARBA" id="ARBA00008857"/>
    </source>
</evidence>
<evidence type="ECO:0000256" key="2">
    <source>
        <dbReference type="ARBA" id="ARBA00022908"/>
    </source>
</evidence>
<dbReference type="Gene3D" id="1.10.443.10">
    <property type="entry name" value="Intergrase catalytic core"/>
    <property type="match status" value="1"/>
</dbReference>
<organism evidence="6 7">
    <name type="scientific">Roseivivax lentus</name>
    <dbReference type="NCBI Taxonomy" id="633194"/>
    <lineage>
        <taxon>Bacteria</taxon>
        <taxon>Pseudomonadati</taxon>
        <taxon>Pseudomonadota</taxon>
        <taxon>Alphaproteobacteria</taxon>
        <taxon>Rhodobacterales</taxon>
        <taxon>Roseobacteraceae</taxon>
        <taxon>Roseivivax</taxon>
    </lineage>
</organism>
<keyword evidence="4" id="KW-0233">DNA recombination</keyword>
<dbReference type="GO" id="GO:0003677">
    <property type="term" value="F:DNA binding"/>
    <property type="evidence" value="ECO:0007669"/>
    <property type="project" value="UniProtKB-KW"/>
</dbReference>
<evidence type="ECO:0000259" key="5">
    <source>
        <dbReference type="PROSITE" id="PS51898"/>
    </source>
</evidence>
<comment type="similarity">
    <text evidence="1">Belongs to the 'phage' integrase family.</text>
</comment>
<dbReference type="PANTHER" id="PTHR30629">
    <property type="entry name" value="PROPHAGE INTEGRASE"/>
    <property type="match status" value="1"/>
</dbReference>
<gene>
    <name evidence="6" type="ORF">SAMN05421759_105137</name>
</gene>
<evidence type="ECO:0000256" key="4">
    <source>
        <dbReference type="ARBA" id="ARBA00023172"/>
    </source>
</evidence>
<dbReference type="PANTHER" id="PTHR30629:SF2">
    <property type="entry name" value="PROPHAGE INTEGRASE INTS-RELATED"/>
    <property type="match status" value="1"/>
</dbReference>
<dbReference type="OrthoDB" id="9795573at2"/>
<reference evidence="7" key="1">
    <citation type="submission" date="2017-01" db="EMBL/GenBank/DDBJ databases">
        <authorList>
            <person name="Varghese N."/>
            <person name="Submissions S."/>
        </authorList>
    </citation>
    <scope>NUCLEOTIDE SEQUENCE [LARGE SCALE GENOMIC DNA]</scope>
    <source>
        <strain evidence="7">DSM 29430</strain>
    </source>
</reference>
<dbReference type="InterPro" id="IPR053876">
    <property type="entry name" value="Phage_int_M"/>
</dbReference>
<dbReference type="AlphaFoldDB" id="A0A1N7MRY9"/>
<dbReference type="InterPro" id="IPR002104">
    <property type="entry name" value="Integrase_catalytic"/>
</dbReference>
<keyword evidence="2" id="KW-0229">DNA integration</keyword>
<dbReference type="InterPro" id="IPR025166">
    <property type="entry name" value="Integrase_DNA_bind_dom"/>
</dbReference>
<dbReference type="CDD" id="cd00801">
    <property type="entry name" value="INT_P4_C"/>
    <property type="match status" value="1"/>
</dbReference>
<dbReference type="Gene3D" id="3.30.160.390">
    <property type="entry name" value="Integrase, DNA-binding domain"/>
    <property type="match status" value="1"/>
</dbReference>
<keyword evidence="3" id="KW-0238">DNA-binding</keyword>
<dbReference type="Pfam" id="PF22022">
    <property type="entry name" value="Phage_int_M"/>
    <property type="match status" value="1"/>
</dbReference>
<dbReference type="InterPro" id="IPR038488">
    <property type="entry name" value="Integrase_DNA-bd_sf"/>
</dbReference>
<protein>
    <submittedName>
        <fullName evidence="6">Integrase</fullName>
    </submittedName>
</protein>
<dbReference type="RefSeq" id="WP_076448112.1">
    <property type="nucleotide sequence ID" value="NZ_FTOQ01000005.1"/>
</dbReference>
<evidence type="ECO:0000256" key="3">
    <source>
        <dbReference type="ARBA" id="ARBA00023125"/>
    </source>
</evidence>
<dbReference type="InterPro" id="IPR050808">
    <property type="entry name" value="Phage_Integrase"/>
</dbReference>
<evidence type="ECO:0000313" key="6">
    <source>
        <dbReference type="EMBL" id="SIS88907.1"/>
    </source>
</evidence>
<dbReference type="InterPro" id="IPR010998">
    <property type="entry name" value="Integrase_recombinase_N"/>
</dbReference>
<dbReference type="EMBL" id="FTOQ01000005">
    <property type="protein sequence ID" value="SIS88907.1"/>
    <property type="molecule type" value="Genomic_DNA"/>
</dbReference>
<dbReference type="Pfam" id="PF00589">
    <property type="entry name" value="Phage_integrase"/>
    <property type="match status" value="1"/>
</dbReference>
<dbReference type="Pfam" id="PF13356">
    <property type="entry name" value="Arm-DNA-bind_3"/>
    <property type="match status" value="1"/>
</dbReference>
<dbReference type="InterPro" id="IPR011010">
    <property type="entry name" value="DNA_brk_join_enz"/>
</dbReference>
<dbReference type="PROSITE" id="PS51898">
    <property type="entry name" value="TYR_RECOMBINASE"/>
    <property type="match status" value="1"/>
</dbReference>
<keyword evidence="7" id="KW-1185">Reference proteome</keyword>
<sequence>MPLTQLECVNAKPTKKRYERADRNGLSFVVWPNGKRRWCYRYRLQGQQKRFWLGDFPTVGLTEARALADAAALAVKGNHNPASVDLTELGPDNFQTVAKAWFDNQKHGWSQAYATRVWSRIDADLNSQFGTRPIVGITRKDVLEALRAIEERGAVDMAKRVKQYAENIFMYAMNEEIIDGNPASGLEKSLKKNPPVKHHAKLKADELPTFFSRLHEYEGECDTRIALKLIMHTILRTSELLGIKKEDIDLENRLLRLPAARMKMARDHLVPLTNSTASQFQILIDRSDGGRLFSMSSNTMIYSLYRMGYHSRATVHGFRGTASTILNESGLWRPNAIERQLAHVSQNTVRNAYNHAEYLPERRKMMSWYSNFLDRCEYQGKLLLESNHQTLDSDFEDLTGGLLD</sequence>
<dbReference type="SUPFAM" id="SSF56349">
    <property type="entry name" value="DNA breaking-rejoining enzymes"/>
    <property type="match status" value="1"/>
</dbReference>
<feature type="domain" description="Tyr recombinase" evidence="5">
    <location>
        <begin position="197"/>
        <end position="367"/>
    </location>
</feature>
<name>A0A1N7MRY9_9RHOB</name>
<dbReference type="InterPro" id="IPR013762">
    <property type="entry name" value="Integrase-like_cat_sf"/>
</dbReference>
<proteinExistence type="inferred from homology"/>
<dbReference type="GO" id="GO:0006310">
    <property type="term" value="P:DNA recombination"/>
    <property type="evidence" value="ECO:0007669"/>
    <property type="project" value="UniProtKB-KW"/>
</dbReference>